<keyword evidence="7" id="KW-0456">Lyase</keyword>
<keyword evidence="3 5" id="KW-0460">Magnesium</keyword>
<name>A0A0G4K470_9SPIR</name>
<reference evidence="8" key="1">
    <citation type="submission" date="2015-04" db="EMBL/GenBank/DDBJ databases">
        <authorList>
            <person name="Mushtaq Mamoona"/>
        </authorList>
    </citation>
    <scope>NUCLEOTIDE SEQUENCE [LARGE SCALE GENOMIC DNA]</scope>
    <source>
        <strain evidence="8">AN4859/03</strain>
    </source>
</reference>
<gene>
    <name evidence="7" type="ORF">BRSU_0155</name>
</gene>
<evidence type="ECO:0000256" key="2">
    <source>
        <dbReference type="ARBA" id="ARBA00022723"/>
    </source>
</evidence>
<dbReference type="Pfam" id="PF03328">
    <property type="entry name" value="HpcH_HpaI"/>
    <property type="match status" value="1"/>
</dbReference>
<dbReference type="Gene3D" id="3.20.20.60">
    <property type="entry name" value="Phosphoenolpyruvate-binding domains"/>
    <property type="match status" value="1"/>
</dbReference>
<dbReference type="InterPro" id="IPR040442">
    <property type="entry name" value="Pyrv_kinase-like_dom_sf"/>
</dbReference>
<dbReference type="PANTHER" id="PTHR32308:SF10">
    <property type="entry name" value="CITRATE LYASE SUBUNIT BETA"/>
    <property type="match status" value="1"/>
</dbReference>
<feature type="binding site" evidence="4">
    <location>
        <position position="74"/>
    </location>
    <ligand>
        <name>substrate</name>
    </ligand>
</feature>
<keyword evidence="2 5" id="KW-0479">Metal-binding</keyword>
<dbReference type="GO" id="GO:0016829">
    <property type="term" value="F:lyase activity"/>
    <property type="evidence" value="ECO:0007669"/>
    <property type="project" value="UniProtKB-KW"/>
</dbReference>
<dbReference type="InterPro" id="IPR005000">
    <property type="entry name" value="Aldolase/citrate-lyase_domain"/>
</dbReference>
<dbReference type="Proteomes" id="UP000043763">
    <property type="component" value="Unassembled WGS sequence"/>
</dbReference>
<evidence type="ECO:0000256" key="4">
    <source>
        <dbReference type="PIRSR" id="PIRSR015582-1"/>
    </source>
</evidence>
<dbReference type="InterPro" id="IPR015813">
    <property type="entry name" value="Pyrv/PenolPyrv_kinase-like_dom"/>
</dbReference>
<dbReference type="GO" id="GO:0000287">
    <property type="term" value="F:magnesium ion binding"/>
    <property type="evidence" value="ECO:0007669"/>
    <property type="project" value="TreeGrafter"/>
</dbReference>
<dbReference type="RefSeq" id="WP_048593345.1">
    <property type="nucleotide sequence ID" value="NZ_CVLB01000001.1"/>
</dbReference>
<accession>A0A0G4K470</accession>
<dbReference type="InterPro" id="IPR011206">
    <property type="entry name" value="Citrate_lyase_beta/mcl1/mcl2"/>
</dbReference>
<evidence type="ECO:0000313" key="7">
    <source>
        <dbReference type="EMBL" id="CRF31468.1"/>
    </source>
</evidence>
<dbReference type="PIRSF" id="PIRSF015582">
    <property type="entry name" value="Cit_lyase_B"/>
    <property type="match status" value="1"/>
</dbReference>
<evidence type="ECO:0000259" key="6">
    <source>
        <dbReference type="Pfam" id="PF03328"/>
    </source>
</evidence>
<feature type="domain" description="HpcH/HpaI aldolase/citrate lyase" evidence="6">
    <location>
        <begin position="13"/>
        <end position="232"/>
    </location>
</feature>
<dbReference type="PANTHER" id="PTHR32308">
    <property type="entry name" value="LYASE BETA SUBUNIT, PUTATIVE (AFU_ORTHOLOGUE AFUA_4G13030)-RELATED"/>
    <property type="match status" value="1"/>
</dbReference>
<feature type="binding site" evidence="5">
    <location>
        <position position="137"/>
    </location>
    <ligand>
        <name>Mg(2+)</name>
        <dbReference type="ChEBI" id="CHEBI:18420"/>
    </ligand>
</feature>
<evidence type="ECO:0000256" key="3">
    <source>
        <dbReference type="ARBA" id="ARBA00022842"/>
    </source>
</evidence>
<dbReference type="OrthoDB" id="9786940at2"/>
<comment type="cofactor">
    <cofactor evidence="1">
        <name>Mg(2+)</name>
        <dbReference type="ChEBI" id="CHEBI:18420"/>
    </cofactor>
</comment>
<proteinExistence type="predicted"/>
<dbReference type="SUPFAM" id="SSF51621">
    <property type="entry name" value="Phosphoenolpyruvate/pyruvate domain"/>
    <property type="match status" value="1"/>
</dbReference>
<organism evidence="7 8">
    <name type="scientific">Brachyspira suanatina</name>
    <dbReference type="NCBI Taxonomy" id="381802"/>
    <lineage>
        <taxon>Bacteria</taxon>
        <taxon>Pseudomonadati</taxon>
        <taxon>Spirochaetota</taxon>
        <taxon>Spirochaetia</taxon>
        <taxon>Brachyspirales</taxon>
        <taxon>Brachyspiraceae</taxon>
        <taxon>Brachyspira</taxon>
    </lineage>
</organism>
<dbReference type="GO" id="GO:0006107">
    <property type="term" value="P:oxaloacetate metabolic process"/>
    <property type="evidence" value="ECO:0007669"/>
    <property type="project" value="TreeGrafter"/>
</dbReference>
<evidence type="ECO:0000256" key="5">
    <source>
        <dbReference type="PIRSR" id="PIRSR015582-2"/>
    </source>
</evidence>
<keyword evidence="8" id="KW-1185">Reference proteome</keyword>
<evidence type="ECO:0000313" key="8">
    <source>
        <dbReference type="Proteomes" id="UP000043763"/>
    </source>
</evidence>
<dbReference type="EMBL" id="CVLB01000001">
    <property type="protein sequence ID" value="CRF31468.1"/>
    <property type="molecule type" value="Genomic_DNA"/>
</dbReference>
<feature type="binding site" evidence="5">
    <location>
        <position position="164"/>
    </location>
    <ligand>
        <name>Mg(2+)</name>
        <dbReference type="ChEBI" id="CHEBI:18420"/>
    </ligand>
</feature>
<feature type="binding site" evidence="4">
    <location>
        <position position="137"/>
    </location>
    <ligand>
        <name>substrate</name>
    </ligand>
</feature>
<evidence type="ECO:0000256" key="1">
    <source>
        <dbReference type="ARBA" id="ARBA00001946"/>
    </source>
</evidence>
<sequence length="299" mass="32846">MSNKKNNPFVNCRSWLFAPASNPKLLYNAVVYKPDAIIFDLEDAVALKEKEDARELLIEALKSINYGTIPIFARVNSIKTPFGFDDIKYLVQAGLKHIRLPMCDTPEEIKQVDDFLTKVESENGIPKGTVVIAAALETPIGVYNAYNIATASDRVIGISLGAEDFTRCMGIERTKEEEELAYARGKIVMEAHAAGVACVDGVYTKIDDMEGFQVQCERARSLGFTGKACIHPAQIPYLHKAYLPKKEDIAYSLEVLEVASKTDISNGGVISLNGKMIDIPIIEKAEKIVALARSAGMIK</sequence>
<protein>
    <submittedName>
        <fullName evidence="7">Citrate lyase</fullName>
    </submittedName>
</protein>
<dbReference type="AlphaFoldDB" id="A0A0G4K470"/>